<protein>
    <submittedName>
        <fullName evidence="1">Uncharacterized protein</fullName>
    </submittedName>
</protein>
<reference evidence="1" key="1">
    <citation type="journal article" date="2014" name="Front. Microbiol.">
        <title>High frequency of phylogenetically diverse reductive dehalogenase-homologous genes in deep subseafloor sedimentary metagenomes.</title>
        <authorList>
            <person name="Kawai M."/>
            <person name="Futagami T."/>
            <person name="Toyoda A."/>
            <person name="Takaki Y."/>
            <person name="Nishi S."/>
            <person name="Hori S."/>
            <person name="Arai W."/>
            <person name="Tsubouchi T."/>
            <person name="Morono Y."/>
            <person name="Uchiyama I."/>
            <person name="Ito T."/>
            <person name="Fujiyama A."/>
            <person name="Inagaki F."/>
            <person name="Takami H."/>
        </authorList>
    </citation>
    <scope>NUCLEOTIDE SEQUENCE</scope>
    <source>
        <strain evidence="1">Expedition CK06-06</strain>
    </source>
</reference>
<sequence length="92" mass="10986">ELIGQPQTFDLFTKDGRQATFDISDQSSDYNNHQSIFYFKEDLLIRYLKKNELSLIWAMWGEREYSSDQVDKLFHGPDRPEQPYAVFNFVKQ</sequence>
<proteinExistence type="predicted"/>
<organism evidence="1">
    <name type="scientific">marine sediment metagenome</name>
    <dbReference type="NCBI Taxonomy" id="412755"/>
    <lineage>
        <taxon>unclassified sequences</taxon>
        <taxon>metagenomes</taxon>
        <taxon>ecological metagenomes</taxon>
    </lineage>
</organism>
<comment type="caution">
    <text evidence="1">The sequence shown here is derived from an EMBL/GenBank/DDBJ whole genome shotgun (WGS) entry which is preliminary data.</text>
</comment>
<dbReference type="EMBL" id="BARV01010580">
    <property type="protein sequence ID" value="GAI14070.1"/>
    <property type="molecule type" value="Genomic_DNA"/>
</dbReference>
<evidence type="ECO:0000313" key="1">
    <source>
        <dbReference type="EMBL" id="GAI14070.1"/>
    </source>
</evidence>
<accession>X1MH92</accession>
<name>X1MH92_9ZZZZ</name>
<feature type="non-terminal residue" evidence="1">
    <location>
        <position position="1"/>
    </location>
</feature>
<gene>
    <name evidence="1" type="ORF">S06H3_20430</name>
</gene>
<dbReference type="AlphaFoldDB" id="X1MH92"/>